<dbReference type="RefSeq" id="WP_138425392.1">
    <property type="nucleotide sequence ID" value="NZ_CP010992.1"/>
</dbReference>
<accession>A0AAI8CIJ3</accession>
<evidence type="ECO:0000259" key="1">
    <source>
        <dbReference type="PROSITE" id="PS51781"/>
    </source>
</evidence>
<feature type="domain" description="SH3b" evidence="1">
    <location>
        <begin position="310"/>
        <end position="378"/>
    </location>
</feature>
<sequence length="378" mass="44366">MMLNKRILVLIVMIFISCKKSNNQESTLKVENSSNTQNVMEEKEIKIFKEYFNNNGLKSDYDFSAIINYKLGIDNSQVTETGYTQIEFFDEDSDYVLSTEGKYIKEGAGILPDLDNLKESIKTEKNAFFQNMLTLNKILFLNDKNAITNLSNSNNDLKNDLVILFNYEKDDNLTTTALKNLSRADEFPNYYLKSFLWFNRIDKERIRKKMLQNLVKINPSFTYDLTRFLFSDRNKNDKQIDSKLKFETLAYLLEIQLSNDDLNDLNDNRGYQLLQEFYKEDKALKITFKNTNYYRFQKLEKYSDIENPAESEYTKRGYIEDKDGFTNIRKDKNSSSEILGTVKTGSEIEIIKKNGDWWFVITQDGKKGYVHKSKIIVD</sequence>
<dbReference type="PROSITE" id="PS51257">
    <property type="entry name" value="PROKAR_LIPOPROTEIN"/>
    <property type="match status" value="1"/>
</dbReference>
<organism evidence="2 3">
    <name type="scientific">Flavobacterium columnare</name>
    <dbReference type="NCBI Taxonomy" id="996"/>
    <lineage>
        <taxon>Bacteria</taxon>
        <taxon>Pseudomonadati</taxon>
        <taxon>Bacteroidota</taxon>
        <taxon>Flavobacteriia</taxon>
        <taxon>Flavobacteriales</taxon>
        <taxon>Flavobacteriaceae</taxon>
        <taxon>Flavobacterium</taxon>
    </lineage>
</organism>
<dbReference type="SMART" id="SM00287">
    <property type="entry name" value="SH3b"/>
    <property type="match status" value="1"/>
</dbReference>
<name>A0AAI8CIJ3_9FLAO</name>
<dbReference type="EMBL" id="CP010992">
    <property type="protein sequence ID" value="AMO20441.2"/>
    <property type="molecule type" value="Genomic_DNA"/>
</dbReference>
<proteinExistence type="predicted"/>
<reference evidence="3" key="1">
    <citation type="submission" date="2016-03" db="EMBL/GenBank/DDBJ databases">
        <title>Flavobacterium columnare strain B185, complete genome.</title>
        <authorList>
            <person name="Sundberg L.-R."/>
            <person name="Papponen P."/>
            <person name="Laanto E."/>
        </authorList>
    </citation>
    <scope>NUCLEOTIDE SEQUENCE [LARGE SCALE GENOMIC DNA]</scope>
    <source>
        <strain evidence="3">B185</strain>
    </source>
</reference>
<dbReference type="PROSITE" id="PS51781">
    <property type="entry name" value="SH3B"/>
    <property type="match status" value="1"/>
</dbReference>
<evidence type="ECO:0000313" key="2">
    <source>
        <dbReference type="EMBL" id="AMO20441.2"/>
    </source>
</evidence>
<dbReference type="Gene3D" id="2.30.30.40">
    <property type="entry name" value="SH3 Domains"/>
    <property type="match status" value="1"/>
</dbReference>
<reference evidence="2 3" key="2">
    <citation type="submission" date="2019-05" db="EMBL/GenBank/DDBJ databases">
        <authorList>
            <person name="Ravantti J.J."/>
        </authorList>
    </citation>
    <scope>NUCLEOTIDE SEQUENCE [LARGE SCALE GENOMIC DNA]</scope>
    <source>
        <strain evidence="2 3">B185</strain>
    </source>
</reference>
<gene>
    <name evidence="2" type="ORF">UN65_08910</name>
</gene>
<protein>
    <submittedName>
        <fullName evidence="2">SH3 domain-containing protein</fullName>
    </submittedName>
</protein>
<dbReference type="Pfam" id="PF08239">
    <property type="entry name" value="SH3_3"/>
    <property type="match status" value="1"/>
</dbReference>
<dbReference type="AlphaFoldDB" id="A0AAI8CIJ3"/>
<dbReference type="Proteomes" id="UP000304840">
    <property type="component" value="Chromosome"/>
</dbReference>
<evidence type="ECO:0000313" key="3">
    <source>
        <dbReference type="Proteomes" id="UP000304840"/>
    </source>
</evidence>
<dbReference type="InterPro" id="IPR003646">
    <property type="entry name" value="SH3-like_bac-type"/>
</dbReference>